<dbReference type="Gene3D" id="3.40.50.850">
    <property type="entry name" value="Isochorismatase-like"/>
    <property type="match status" value="1"/>
</dbReference>
<proteinExistence type="inferred from homology"/>
<name>A0A097EJT1_9SPHN</name>
<organism evidence="9 10">
    <name type="scientific">Sphingomonas taxi</name>
    <dbReference type="NCBI Taxonomy" id="1549858"/>
    <lineage>
        <taxon>Bacteria</taxon>
        <taxon>Pseudomonadati</taxon>
        <taxon>Pseudomonadota</taxon>
        <taxon>Alphaproteobacteria</taxon>
        <taxon>Sphingomonadales</taxon>
        <taxon>Sphingomonadaceae</taxon>
        <taxon>Sphingomonas</taxon>
    </lineage>
</organism>
<dbReference type="Pfam" id="PF00857">
    <property type="entry name" value="Isochorismatase"/>
    <property type="match status" value="1"/>
</dbReference>
<dbReference type="HOGENOM" id="CLU_068979_13_1_5"/>
<dbReference type="STRING" id="1549858.MC45_17340"/>
<evidence type="ECO:0000256" key="1">
    <source>
        <dbReference type="ARBA" id="ARBA00006336"/>
    </source>
</evidence>
<dbReference type="GO" id="GO:0019363">
    <property type="term" value="P:pyridine nucleotide biosynthetic process"/>
    <property type="evidence" value="ECO:0007669"/>
    <property type="project" value="UniProtKB-KW"/>
</dbReference>
<keyword evidence="10" id="KW-1185">Reference proteome</keyword>
<evidence type="ECO:0000256" key="7">
    <source>
        <dbReference type="ARBA" id="ARBA00043224"/>
    </source>
</evidence>
<dbReference type="eggNOG" id="COG1335">
    <property type="taxonomic scope" value="Bacteria"/>
</dbReference>
<comment type="pathway">
    <text evidence="5">Cofactor biosynthesis; nicotinate biosynthesis; nicotinate from nicotinamide: step 1/1.</text>
</comment>
<dbReference type="InterPro" id="IPR052347">
    <property type="entry name" value="Isochorismatase_Nicotinamidase"/>
</dbReference>
<evidence type="ECO:0000256" key="5">
    <source>
        <dbReference type="ARBA" id="ARBA00037900"/>
    </source>
</evidence>
<dbReference type="PANTHER" id="PTHR11080:SF2">
    <property type="entry name" value="LD05707P"/>
    <property type="match status" value="1"/>
</dbReference>
<evidence type="ECO:0000313" key="10">
    <source>
        <dbReference type="Proteomes" id="UP000033200"/>
    </source>
</evidence>
<dbReference type="AlphaFoldDB" id="A0A097EJT1"/>
<dbReference type="CDD" id="cd01011">
    <property type="entry name" value="nicotinamidase"/>
    <property type="match status" value="1"/>
</dbReference>
<dbReference type="GO" id="GO:0008936">
    <property type="term" value="F:nicotinamidase activity"/>
    <property type="evidence" value="ECO:0007669"/>
    <property type="project" value="UniProtKB-EC"/>
</dbReference>
<dbReference type="EC" id="3.5.1.19" evidence="6"/>
<sequence>MNPSDVTPADALVIVDPQIDFCPGGRLAVADGNAVMAPIADLAARFAHVVVTQDWHPAGHSSFASSHAGRQPFETVRMPYGEQVLWPDHCVQGTPGADFHPAVAAAVARAGLILRKGQHRHVDSYSAFFENDKTTRTGLAGYLRDIGVRRCVFVGLAYDFCVAWSALDARREGFAAAIWTPYTRAIAMPLAQGTTVDAIEAQLAAAGIAF</sequence>
<keyword evidence="2" id="KW-0662">Pyridine nucleotide biosynthesis</keyword>
<dbReference type="InterPro" id="IPR000868">
    <property type="entry name" value="Isochorismatase-like_dom"/>
</dbReference>
<keyword evidence="3" id="KW-0479">Metal-binding</keyword>
<dbReference type="GO" id="GO:0046872">
    <property type="term" value="F:metal ion binding"/>
    <property type="evidence" value="ECO:0007669"/>
    <property type="project" value="UniProtKB-KW"/>
</dbReference>
<accession>A0A097EJT1</accession>
<evidence type="ECO:0000256" key="6">
    <source>
        <dbReference type="ARBA" id="ARBA00039017"/>
    </source>
</evidence>
<dbReference type="SUPFAM" id="SSF52499">
    <property type="entry name" value="Isochorismatase-like hydrolases"/>
    <property type="match status" value="1"/>
</dbReference>
<protein>
    <recommendedName>
        <fullName evidence="6">nicotinamidase</fullName>
        <ecNumber evidence="6">3.5.1.19</ecNumber>
    </recommendedName>
    <alternativeName>
        <fullName evidence="7">Nicotinamide deamidase</fullName>
    </alternativeName>
</protein>
<dbReference type="RefSeq" id="WP_038665869.1">
    <property type="nucleotide sequence ID" value="NZ_CP009571.1"/>
</dbReference>
<gene>
    <name evidence="9" type="ORF">MC45_17340</name>
</gene>
<evidence type="ECO:0000256" key="3">
    <source>
        <dbReference type="ARBA" id="ARBA00022723"/>
    </source>
</evidence>
<reference evidence="9 10" key="1">
    <citation type="submission" date="2014-09" db="EMBL/GenBank/DDBJ databases">
        <title>Using Illumina technology Improving SMRT sequencing Genome Assembly by RASTools.</title>
        <authorList>
            <person name="Zhou Y."/>
            <person name="Ma T."/>
            <person name="Liu T."/>
        </authorList>
    </citation>
    <scope>NUCLEOTIDE SEQUENCE [LARGE SCALE GENOMIC DNA]</scope>
    <source>
        <strain evidence="9 10">ATCC 55669</strain>
    </source>
</reference>
<dbReference type="PANTHER" id="PTHR11080">
    <property type="entry name" value="PYRAZINAMIDASE/NICOTINAMIDASE"/>
    <property type="match status" value="1"/>
</dbReference>
<evidence type="ECO:0000256" key="2">
    <source>
        <dbReference type="ARBA" id="ARBA00022642"/>
    </source>
</evidence>
<comment type="similarity">
    <text evidence="1">Belongs to the isochorismatase family.</text>
</comment>
<evidence type="ECO:0000259" key="8">
    <source>
        <dbReference type="Pfam" id="PF00857"/>
    </source>
</evidence>
<dbReference type="InterPro" id="IPR036380">
    <property type="entry name" value="Isochorismatase-like_sf"/>
</dbReference>
<feature type="domain" description="Isochorismatase-like" evidence="8">
    <location>
        <begin position="11"/>
        <end position="177"/>
    </location>
</feature>
<evidence type="ECO:0000256" key="4">
    <source>
        <dbReference type="ARBA" id="ARBA00022801"/>
    </source>
</evidence>
<dbReference type="EMBL" id="CP009571">
    <property type="protein sequence ID" value="AIT07821.1"/>
    <property type="molecule type" value="Genomic_DNA"/>
</dbReference>
<dbReference type="KEGG" id="stax:MC45_17340"/>
<keyword evidence="4" id="KW-0378">Hydrolase</keyword>
<evidence type="ECO:0000313" key="9">
    <source>
        <dbReference type="EMBL" id="AIT07821.1"/>
    </source>
</evidence>
<dbReference type="Proteomes" id="UP000033200">
    <property type="component" value="Chromosome"/>
</dbReference>